<dbReference type="PROSITE" id="PS50102">
    <property type="entry name" value="RRM"/>
    <property type="match status" value="1"/>
</dbReference>
<feature type="region of interest" description="Disordered" evidence="3">
    <location>
        <begin position="204"/>
        <end position="238"/>
    </location>
</feature>
<dbReference type="InterPro" id="IPR012677">
    <property type="entry name" value="Nucleotide-bd_a/b_plait_sf"/>
</dbReference>
<evidence type="ECO:0000259" key="4">
    <source>
        <dbReference type="PROSITE" id="PS50102"/>
    </source>
</evidence>
<dbReference type="SMART" id="SM00360">
    <property type="entry name" value="RRM"/>
    <property type="match status" value="1"/>
</dbReference>
<reference evidence="5 6" key="1">
    <citation type="submission" date="2021-02" db="EMBL/GenBank/DDBJ databases">
        <title>Plant Genome Project.</title>
        <authorList>
            <person name="Zhang R.-G."/>
        </authorList>
    </citation>
    <scope>NUCLEOTIDE SEQUENCE [LARGE SCALE GENOMIC DNA]</scope>
    <source>
        <tissue evidence="5">Leaves</tissue>
    </source>
</reference>
<gene>
    <name evidence="5" type="ORF">JRO89_XS14G0061000</name>
</gene>
<dbReference type="Pfam" id="PF13865">
    <property type="entry name" value="FoP_duplication"/>
    <property type="match status" value="1"/>
</dbReference>
<dbReference type="EMBL" id="JAFEMO010000014">
    <property type="protein sequence ID" value="KAH7548064.1"/>
    <property type="molecule type" value="Genomic_DNA"/>
</dbReference>
<proteinExistence type="predicted"/>
<evidence type="ECO:0000256" key="3">
    <source>
        <dbReference type="SAM" id="MobiDB-lite"/>
    </source>
</evidence>
<dbReference type="SMART" id="SM01218">
    <property type="entry name" value="FoP_duplication"/>
    <property type="match status" value="1"/>
</dbReference>
<dbReference type="Pfam" id="PF00076">
    <property type="entry name" value="RRM_1"/>
    <property type="match status" value="1"/>
</dbReference>
<dbReference type="Proteomes" id="UP000827721">
    <property type="component" value="Unassembled WGS sequence"/>
</dbReference>
<dbReference type="CDD" id="cd12680">
    <property type="entry name" value="RRM_THOC4"/>
    <property type="match status" value="1"/>
</dbReference>
<feature type="domain" description="RRM" evidence="4">
    <location>
        <begin position="87"/>
        <end position="164"/>
    </location>
</feature>
<feature type="compositionally biased region" description="Low complexity" evidence="3">
    <location>
        <begin position="204"/>
        <end position="217"/>
    </location>
</feature>
<organism evidence="5 6">
    <name type="scientific">Xanthoceras sorbifolium</name>
    <dbReference type="NCBI Taxonomy" id="99658"/>
    <lineage>
        <taxon>Eukaryota</taxon>
        <taxon>Viridiplantae</taxon>
        <taxon>Streptophyta</taxon>
        <taxon>Embryophyta</taxon>
        <taxon>Tracheophyta</taxon>
        <taxon>Spermatophyta</taxon>
        <taxon>Magnoliopsida</taxon>
        <taxon>eudicotyledons</taxon>
        <taxon>Gunneridae</taxon>
        <taxon>Pentapetalae</taxon>
        <taxon>rosids</taxon>
        <taxon>malvids</taxon>
        <taxon>Sapindales</taxon>
        <taxon>Sapindaceae</taxon>
        <taxon>Xanthoceroideae</taxon>
        <taxon>Xanthoceras</taxon>
    </lineage>
</organism>
<accession>A0ABQ8H438</accession>
<dbReference type="Gene3D" id="3.30.70.330">
    <property type="match status" value="1"/>
</dbReference>
<keyword evidence="1 2" id="KW-0694">RNA-binding</keyword>
<evidence type="ECO:0000256" key="1">
    <source>
        <dbReference type="ARBA" id="ARBA00022884"/>
    </source>
</evidence>
<evidence type="ECO:0000313" key="5">
    <source>
        <dbReference type="EMBL" id="KAH7548064.1"/>
    </source>
</evidence>
<comment type="caution">
    <text evidence="5">The sequence shown here is derived from an EMBL/GenBank/DDBJ whole genome shotgun (WGS) entry which is preliminary data.</text>
</comment>
<dbReference type="InterPro" id="IPR000504">
    <property type="entry name" value="RRM_dom"/>
</dbReference>
<dbReference type="PANTHER" id="PTHR19965:SF100">
    <property type="entry name" value="RRM DOMAIN-CONTAINING PROTEIN"/>
    <property type="match status" value="1"/>
</dbReference>
<name>A0ABQ8H438_9ROSI</name>
<dbReference type="SUPFAM" id="SSF54928">
    <property type="entry name" value="RNA-binding domain, RBD"/>
    <property type="match status" value="1"/>
</dbReference>
<dbReference type="InterPro" id="IPR025715">
    <property type="entry name" value="FoP_C"/>
</dbReference>
<protein>
    <recommendedName>
        <fullName evidence="4">RRM domain-containing protein</fullName>
    </recommendedName>
</protein>
<sequence>MSSSLDMSLDDIIRKNKRSKGHNRHFKGKSAFVTRSGPGPDRRAPHRDPIRTRPYPVVPRPMQIMPGSVTWQNQMMPSGGIYGETEAKLYISNLDYGVSNDDIKLLFSEISELKRYSIHYDRSGRSKGTAEVIYSSRANALAAIRRYNNMNLDGRPMKIELVGVIVIAPDSVTPTPNRILGRPNDAFRSGQDNVGAREWVHASAHGTGARGTGARATGRSRESAKGYKLGNQNHDDKKLTAQDLDAELEKYHSEAMRIKRFY</sequence>
<feature type="compositionally biased region" description="Basic and acidic residues" evidence="3">
    <location>
        <begin position="40"/>
        <end position="51"/>
    </location>
</feature>
<feature type="compositionally biased region" description="Basic residues" evidence="3">
    <location>
        <begin position="15"/>
        <end position="28"/>
    </location>
</feature>
<evidence type="ECO:0000313" key="6">
    <source>
        <dbReference type="Proteomes" id="UP000827721"/>
    </source>
</evidence>
<evidence type="ECO:0000256" key="2">
    <source>
        <dbReference type="PROSITE-ProRule" id="PRU00176"/>
    </source>
</evidence>
<keyword evidence="6" id="KW-1185">Reference proteome</keyword>
<dbReference type="InterPro" id="IPR051229">
    <property type="entry name" value="ALYREF_mRNA_export"/>
</dbReference>
<feature type="region of interest" description="Disordered" evidence="3">
    <location>
        <begin position="1"/>
        <end position="59"/>
    </location>
</feature>
<dbReference type="PANTHER" id="PTHR19965">
    <property type="entry name" value="RNA AND EXPORT FACTOR BINDING PROTEIN"/>
    <property type="match status" value="1"/>
</dbReference>
<dbReference type="InterPro" id="IPR035979">
    <property type="entry name" value="RBD_domain_sf"/>
</dbReference>